<sequence length="81" mass="8948">MAPEESSWSLASVSDRTRISDERGAVVEREVGHRNPRSLDESQQRKRLLRAQHLAAAAAAQQVPRAPAQPPPAYPTALPRR</sequence>
<keyword evidence="3" id="KW-1185">Reference proteome</keyword>
<evidence type="ECO:0000256" key="1">
    <source>
        <dbReference type="SAM" id="MobiDB-lite"/>
    </source>
</evidence>
<feature type="region of interest" description="Disordered" evidence="1">
    <location>
        <begin position="56"/>
        <end position="81"/>
    </location>
</feature>
<comment type="caution">
    <text evidence="2">The sequence shown here is derived from an EMBL/GenBank/DDBJ whole genome shotgun (WGS) entry which is preliminary data.</text>
</comment>
<dbReference type="Proteomes" id="UP000299102">
    <property type="component" value="Unassembled WGS sequence"/>
</dbReference>
<feature type="compositionally biased region" description="Low complexity" evidence="1">
    <location>
        <begin position="56"/>
        <end position="66"/>
    </location>
</feature>
<proteinExistence type="predicted"/>
<reference evidence="2 3" key="1">
    <citation type="journal article" date="2019" name="Commun. Biol.">
        <title>The bagworm genome reveals a unique fibroin gene that provides high tensile strength.</title>
        <authorList>
            <person name="Kono N."/>
            <person name="Nakamura H."/>
            <person name="Ohtoshi R."/>
            <person name="Tomita M."/>
            <person name="Numata K."/>
            <person name="Arakawa K."/>
        </authorList>
    </citation>
    <scope>NUCLEOTIDE SEQUENCE [LARGE SCALE GENOMIC DNA]</scope>
</reference>
<evidence type="ECO:0000313" key="3">
    <source>
        <dbReference type="Proteomes" id="UP000299102"/>
    </source>
</evidence>
<name>A0A4C1V1P9_EUMVA</name>
<accession>A0A4C1V1P9</accession>
<gene>
    <name evidence="2" type="ORF">EVAR_16875_1</name>
</gene>
<evidence type="ECO:0000313" key="2">
    <source>
        <dbReference type="EMBL" id="GBP32711.1"/>
    </source>
</evidence>
<feature type="region of interest" description="Disordered" evidence="1">
    <location>
        <begin position="1"/>
        <end position="44"/>
    </location>
</feature>
<dbReference type="EMBL" id="BGZK01000263">
    <property type="protein sequence ID" value="GBP32711.1"/>
    <property type="molecule type" value="Genomic_DNA"/>
</dbReference>
<feature type="compositionally biased region" description="Polar residues" evidence="1">
    <location>
        <begin position="1"/>
        <end position="14"/>
    </location>
</feature>
<dbReference type="AlphaFoldDB" id="A0A4C1V1P9"/>
<organism evidence="2 3">
    <name type="scientific">Eumeta variegata</name>
    <name type="common">Bagworm moth</name>
    <name type="synonym">Eumeta japonica</name>
    <dbReference type="NCBI Taxonomy" id="151549"/>
    <lineage>
        <taxon>Eukaryota</taxon>
        <taxon>Metazoa</taxon>
        <taxon>Ecdysozoa</taxon>
        <taxon>Arthropoda</taxon>
        <taxon>Hexapoda</taxon>
        <taxon>Insecta</taxon>
        <taxon>Pterygota</taxon>
        <taxon>Neoptera</taxon>
        <taxon>Endopterygota</taxon>
        <taxon>Lepidoptera</taxon>
        <taxon>Glossata</taxon>
        <taxon>Ditrysia</taxon>
        <taxon>Tineoidea</taxon>
        <taxon>Psychidae</taxon>
        <taxon>Oiketicinae</taxon>
        <taxon>Eumeta</taxon>
    </lineage>
</organism>
<protein>
    <submittedName>
        <fullName evidence="2">Uncharacterized protein</fullName>
    </submittedName>
</protein>
<feature type="compositionally biased region" description="Basic and acidic residues" evidence="1">
    <location>
        <begin position="15"/>
        <end position="44"/>
    </location>
</feature>